<accession>A0A5B7IA08</accession>
<evidence type="ECO:0000313" key="2">
    <source>
        <dbReference type="Proteomes" id="UP000324222"/>
    </source>
</evidence>
<sequence length="66" mass="7368">MRGKLLAGYFGGYFESRPSSRLARHNVNKYQLTLGSVASTQKRVNIGVGGSRPSRRMRRLVAAHYS</sequence>
<evidence type="ECO:0000313" key="1">
    <source>
        <dbReference type="EMBL" id="MPC77574.1"/>
    </source>
</evidence>
<comment type="caution">
    <text evidence="1">The sequence shown here is derived from an EMBL/GenBank/DDBJ whole genome shotgun (WGS) entry which is preliminary data.</text>
</comment>
<dbReference type="Proteomes" id="UP000324222">
    <property type="component" value="Unassembled WGS sequence"/>
</dbReference>
<gene>
    <name evidence="1" type="ORF">E2C01_072031</name>
</gene>
<protein>
    <submittedName>
        <fullName evidence="1">Uncharacterized protein</fullName>
    </submittedName>
</protein>
<organism evidence="1 2">
    <name type="scientific">Portunus trituberculatus</name>
    <name type="common">Swimming crab</name>
    <name type="synonym">Neptunus trituberculatus</name>
    <dbReference type="NCBI Taxonomy" id="210409"/>
    <lineage>
        <taxon>Eukaryota</taxon>
        <taxon>Metazoa</taxon>
        <taxon>Ecdysozoa</taxon>
        <taxon>Arthropoda</taxon>
        <taxon>Crustacea</taxon>
        <taxon>Multicrustacea</taxon>
        <taxon>Malacostraca</taxon>
        <taxon>Eumalacostraca</taxon>
        <taxon>Eucarida</taxon>
        <taxon>Decapoda</taxon>
        <taxon>Pleocyemata</taxon>
        <taxon>Brachyura</taxon>
        <taxon>Eubrachyura</taxon>
        <taxon>Portunoidea</taxon>
        <taxon>Portunidae</taxon>
        <taxon>Portuninae</taxon>
        <taxon>Portunus</taxon>
    </lineage>
</organism>
<name>A0A5B7IA08_PORTR</name>
<dbReference type="EMBL" id="VSRR010046183">
    <property type="protein sequence ID" value="MPC77574.1"/>
    <property type="molecule type" value="Genomic_DNA"/>
</dbReference>
<reference evidence="1 2" key="1">
    <citation type="submission" date="2019-05" db="EMBL/GenBank/DDBJ databases">
        <title>Another draft genome of Portunus trituberculatus and its Hox gene families provides insights of decapod evolution.</title>
        <authorList>
            <person name="Jeong J.-H."/>
            <person name="Song I."/>
            <person name="Kim S."/>
            <person name="Choi T."/>
            <person name="Kim D."/>
            <person name="Ryu S."/>
            <person name="Kim W."/>
        </authorList>
    </citation>
    <scope>NUCLEOTIDE SEQUENCE [LARGE SCALE GENOMIC DNA]</scope>
    <source>
        <tissue evidence="1">Muscle</tissue>
    </source>
</reference>
<dbReference type="AlphaFoldDB" id="A0A5B7IA08"/>
<keyword evidence="2" id="KW-1185">Reference proteome</keyword>
<proteinExistence type="predicted"/>